<gene>
    <name evidence="1" type="ORF">D1627_01970</name>
</gene>
<reference evidence="2" key="1">
    <citation type="submission" date="2018-08" db="EMBL/GenBank/DDBJ databases">
        <title>Mucilaginibacter sp. MYSH2.</title>
        <authorList>
            <person name="Seo T."/>
        </authorList>
    </citation>
    <scope>NUCLEOTIDE SEQUENCE [LARGE SCALE GENOMIC DNA]</scope>
    <source>
        <strain evidence="2">KIRAN</strain>
    </source>
</reference>
<dbReference type="EMBL" id="QWGE01000001">
    <property type="protein sequence ID" value="RIJ42645.1"/>
    <property type="molecule type" value="Genomic_DNA"/>
</dbReference>
<evidence type="ECO:0000313" key="2">
    <source>
        <dbReference type="Proteomes" id="UP000266005"/>
    </source>
</evidence>
<dbReference type="AlphaFoldDB" id="A0A399SLJ3"/>
<protein>
    <submittedName>
        <fullName evidence="1">Uncharacterized protein</fullName>
    </submittedName>
</protein>
<accession>A0A399SLJ3</accession>
<proteinExistence type="predicted"/>
<keyword evidence="2" id="KW-1185">Reference proteome</keyword>
<dbReference type="Proteomes" id="UP000266005">
    <property type="component" value="Unassembled WGS sequence"/>
</dbReference>
<evidence type="ECO:0000313" key="1">
    <source>
        <dbReference type="EMBL" id="RIJ42645.1"/>
    </source>
</evidence>
<name>A0A399SLJ3_9BACT</name>
<organism evidence="1 2">
    <name type="scientific">Pontibacter oryzae</name>
    <dbReference type="NCBI Taxonomy" id="2304593"/>
    <lineage>
        <taxon>Bacteria</taxon>
        <taxon>Pseudomonadati</taxon>
        <taxon>Bacteroidota</taxon>
        <taxon>Cytophagia</taxon>
        <taxon>Cytophagales</taxon>
        <taxon>Hymenobacteraceae</taxon>
        <taxon>Pontibacter</taxon>
    </lineage>
</organism>
<sequence>MRHGLHWLESVEQVLHGVLLLLAGLQCVDFFAQMACAVALKLRLVAVYAKHLRNVCVIQLVMHEWHKIAEGSHQVDDQNTYADEVATPHAAKVWQPAGKCKFADYANVNAPAI</sequence>
<comment type="caution">
    <text evidence="1">The sequence shown here is derived from an EMBL/GenBank/DDBJ whole genome shotgun (WGS) entry which is preliminary data.</text>
</comment>